<keyword evidence="3 8" id="KW-0479">Metal-binding</keyword>
<evidence type="ECO:0000256" key="6">
    <source>
        <dbReference type="ARBA" id="ARBA00023004"/>
    </source>
</evidence>
<evidence type="ECO:0000256" key="8">
    <source>
        <dbReference type="PIRSR" id="PIRSR605708-2"/>
    </source>
</evidence>
<evidence type="ECO:0000256" key="4">
    <source>
        <dbReference type="ARBA" id="ARBA00022964"/>
    </source>
</evidence>
<evidence type="ECO:0000256" key="7">
    <source>
        <dbReference type="PIRSR" id="PIRSR605708-1"/>
    </source>
</evidence>
<dbReference type="GO" id="GO:0006570">
    <property type="term" value="P:tyrosine metabolic process"/>
    <property type="evidence" value="ECO:0007669"/>
    <property type="project" value="InterPro"/>
</dbReference>
<comment type="cofactor">
    <cofactor evidence="1 8">
        <name>Fe cation</name>
        <dbReference type="ChEBI" id="CHEBI:24875"/>
    </cofactor>
</comment>
<feature type="binding site" evidence="8">
    <location>
        <position position="289"/>
    </location>
    <ligand>
        <name>Fe cation</name>
        <dbReference type="ChEBI" id="CHEBI:24875"/>
    </ligand>
</feature>
<dbReference type="Proteomes" id="UP000011863">
    <property type="component" value="Chromosome"/>
</dbReference>
<evidence type="ECO:0000256" key="1">
    <source>
        <dbReference type="ARBA" id="ARBA00001962"/>
    </source>
</evidence>
<feature type="binding site" evidence="8">
    <location>
        <position position="283"/>
    </location>
    <ligand>
        <name>Fe cation</name>
        <dbReference type="ChEBI" id="CHEBI:24875"/>
    </ligand>
</feature>
<dbReference type="InterPro" id="IPR046452">
    <property type="entry name" value="HgmA_N"/>
</dbReference>
<keyword evidence="6 8" id="KW-0408">Iron</keyword>
<dbReference type="AlphaFoldDB" id="A0A6C7E1Q5"/>
<accession>A0A6C7E1Q5</accession>
<comment type="similarity">
    <text evidence="2">Belongs to the homogentisate dioxygenase family.</text>
</comment>
<dbReference type="EMBL" id="AP012057">
    <property type="protein sequence ID" value="BAN00840.1"/>
    <property type="molecule type" value="Genomic_DNA"/>
</dbReference>
<feature type="active site" description="Proton acceptor" evidence="7">
    <location>
        <position position="246"/>
    </location>
</feature>
<sequence>MKNSWIHMHRGTVARQARVDVQDLNEEHVSRQGFFGPVAMLYHRQRPADPVRVEGPLAVRMSAVADLTRPDEDTTGGLPSPLFTNDTISVSLSVRSTPWPFLLRNVDADTLLFVHEGEGVIATEFGPLAYEPDDFILLPKGTTHRLMPDTETTMLVVESTNPISFTEHQQVGRHSPIDFGVIGIPEVEEYDWPDQDEWEVRLKSGTDVTSAFYAELPFDVIGWKGDYFPLKINARDVRPITSERLHLAPSSWALFESAGAMIIPFLPMKVVDDPAAEELPSRHRNLDTDELVLIQRLGGKPVNLLGHFPQAVTHGPTERAAYDAIREAGMQRLTNGLSIDTYQRLRPTDAFLDPTERSE</sequence>
<keyword evidence="5" id="KW-0560">Oxidoreductase</keyword>
<protein>
    <submittedName>
        <fullName evidence="10">Putative oxidoreductase</fullName>
    </submittedName>
</protein>
<dbReference type="InterPro" id="IPR014710">
    <property type="entry name" value="RmlC-like_jellyroll"/>
</dbReference>
<keyword evidence="11" id="KW-1185">Reference proteome</keyword>
<dbReference type="SUPFAM" id="SSF51182">
    <property type="entry name" value="RmlC-like cupins"/>
    <property type="match status" value="1"/>
</dbReference>
<dbReference type="GO" id="GO:0005737">
    <property type="term" value="C:cytoplasm"/>
    <property type="evidence" value="ECO:0007669"/>
    <property type="project" value="TreeGrafter"/>
</dbReference>
<evidence type="ECO:0000256" key="2">
    <source>
        <dbReference type="ARBA" id="ARBA00007757"/>
    </source>
</evidence>
<dbReference type="PANTHER" id="PTHR11056">
    <property type="entry name" value="HOMOGENTISATE 1,2-DIOXYGENASE"/>
    <property type="match status" value="1"/>
</dbReference>
<dbReference type="GO" id="GO:0006559">
    <property type="term" value="P:L-phenylalanine catabolic process"/>
    <property type="evidence" value="ECO:0007669"/>
    <property type="project" value="InterPro"/>
</dbReference>
<dbReference type="KEGG" id="aym:YM304_05260"/>
<dbReference type="Gene3D" id="2.60.120.10">
    <property type="entry name" value="Jelly Rolls"/>
    <property type="match status" value="1"/>
</dbReference>
<evidence type="ECO:0000313" key="10">
    <source>
        <dbReference type="EMBL" id="BAN00840.1"/>
    </source>
</evidence>
<feature type="domain" description="Homogentisate 1,2-dioxygenase N-terminal" evidence="9">
    <location>
        <begin position="103"/>
        <end position="232"/>
    </location>
</feature>
<dbReference type="OrthoDB" id="3231985at2"/>
<evidence type="ECO:0000259" key="9">
    <source>
        <dbReference type="Pfam" id="PF20510"/>
    </source>
</evidence>
<name>A0A6C7E1Q5_ILUCY</name>
<keyword evidence="4" id="KW-0223">Dioxygenase</keyword>
<dbReference type="RefSeq" id="WP_015440088.1">
    <property type="nucleotide sequence ID" value="NC_020520.1"/>
</dbReference>
<dbReference type="PANTHER" id="PTHR11056:SF0">
    <property type="entry name" value="HOMOGENTISATE 1,2-DIOXYGENASE"/>
    <property type="match status" value="1"/>
</dbReference>
<evidence type="ECO:0000313" key="11">
    <source>
        <dbReference type="Proteomes" id="UP000011863"/>
    </source>
</evidence>
<reference evidence="10 11" key="1">
    <citation type="journal article" date="2013" name="Int. J. Syst. Evol. Microbiol.">
        <title>Ilumatobacter nonamiense sp. nov. and Ilumatobacter coccineum sp. nov., isolated from seashore sand.</title>
        <authorList>
            <person name="Matsumoto A."/>
            <person name="Kasai H."/>
            <person name="Matsuo Y."/>
            <person name="Shizuri Y."/>
            <person name="Ichikawa N."/>
            <person name="Fujita N."/>
            <person name="Omura S."/>
            <person name="Takahashi Y."/>
        </authorList>
    </citation>
    <scope>NUCLEOTIDE SEQUENCE [LARGE SCALE GENOMIC DNA]</scope>
    <source>
        <strain evidence="11">NBRC 103263 / KCTC 29153 / YM16-304</strain>
    </source>
</reference>
<proteinExistence type="inferred from homology"/>
<dbReference type="Pfam" id="PF20510">
    <property type="entry name" value="HgmA_N"/>
    <property type="match status" value="1"/>
</dbReference>
<gene>
    <name evidence="10" type="ORF">YM304_05260</name>
</gene>
<evidence type="ECO:0000256" key="5">
    <source>
        <dbReference type="ARBA" id="ARBA00023002"/>
    </source>
</evidence>
<dbReference type="GO" id="GO:0004411">
    <property type="term" value="F:homogentisate 1,2-dioxygenase activity"/>
    <property type="evidence" value="ECO:0007669"/>
    <property type="project" value="InterPro"/>
</dbReference>
<dbReference type="GO" id="GO:0046872">
    <property type="term" value="F:metal ion binding"/>
    <property type="evidence" value="ECO:0007669"/>
    <property type="project" value="UniProtKB-KW"/>
</dbReference>
<dbReference type="InterPro" id="IPR005708">
    <property type="entry name" value="Homogentis_dOase"/>
</dbReference>
<dbReference type="InterPro" id="IPR011051">
    <property type="entry name" value="RmlC_Cupin_sf"/>
</dbReference>
<evidence type="ECO:0000256" key="3">
    <source>
        <dbReference type="ARBA" id="ARBA00022723"/>
    </source>
</evidence>
<organism evidence="10 11">
    <name type="scientific">Ilumatobacter coccineus (strain NBRC 103263 / KCTC 29153 / YM16-304)</name>
    <dbReference type="NCBI Taxonomy" id="1313172"/>
    <lineage>
        <taxon>Bacteria</taxon>
        <taxon>Bacillati</taxon>
        <taxon>Actinomycetota</taxon>
        <taxon>Acidimicrobiia</taxon>
        <taxon>Acidimicrobiales</taxon>
        <taxon>Ilumatobacteraceae</taxon>
        <taxon>Ilumatobacter</taxon>
    </lineage>
</organism>